<reference evidence="1" key="1">
    <citation type="journal article" date="2015" name="Nature">
        <title>Complex archaea that bridge the gap between prokaryotes and eukaryotes.</title>
        <authorList>
            <person name="Spang A."/>
            <person name="Saw J.H."/>
            <person name="Jorgensen S.L."/>
            <person name="Zaremba-Niedzwiedzka K."/>
            <person name="Martijn J."/>
            <person name="Lind A.E."/>
            <person name="van Eijk R."/>
            <person name="Schleper C."/>
            <person name="Guy L."/>
            <person name="Ettema T.J."/>
        </authorList>
    </citation>
    <scope>NUCLEOTIDE SEQUENCE</scope>
</reference>
<sequence>MDKVKGLRKAGIGFEWKNPDRTTTKKAWKEVSQWLRVARNRIEKNTDFDQLIKKMTNLSVIGYSEILVRK</sequence>
<dbReference type="EMBL" id="LAZR01000715">
    <property type="protein sequence ID" value="KKN59778.1"/>
    <property type="molecule type" value="Genomic_DNA"/>
</dbReference>
<dbReference type="AlphaFoldDB" id="A0A0F9V1Q6"/>
<comment type="caution">
    <text evidence="1">The sequence shown here is derived from an EMBL/GenBank/DDBJ whole genome shotgun (WGS) entry which is preliminary data.</text>
</comment>
<protein>
    <submittedName>
        <fullName evidence="1">Uncharacterized protein</fullName>
    </submittedName>
</protein>
<evidence type="ECO:0000313" key="1">
    <source>
        <dbReference type="EMBL" id="KKN59778.1"/>
    </source>
</evidence>
<gene>
    <name evidence="1" type="ORF">LCGC14_0538680</name>
</gene>
<accession>A0A0F9V1Q6</accession>
<proteinExistence type="predicted"/>
<name>A0A0F9V1Q6_9ZZZZ</name>
<organism evidence="1">
    <name type="scientific">marine sediment metagenome</name>
    <dbReference type="NCBI Taxonomy" id="412755"/>
    <lineage>
        <taxon>unclassified sequences</taxon>
        <taxon>metagenomes</taxon>
        <taxon>ecological metagenomes</taxon>
    </lineage>
</organism>